<dbReference type="PANTHER" id="PTHR43712">
    <property type="entry name" value="PUTATIVE (AFU_ORTHOLOGUE AFUA_4G14580)-RELATED"/>
    <property type="match status" value="1"/>
</dbReference>
<reference evidence="1" key="1">
    <citation type="submission" date="2021-02" db="EMBL/GenBank/DDBJ databases">
        <title>Genome sequence Cadophora malorum strain M34.</title>
        <authorList>
            <person name="Stefanovic E."/>
            <person name="Vu D."/>
            <person name="Scully C."/>
            <person name="Dijksterhuis J."/>
            <person name="Roader J."/>
            <person name="Houbraken J."/>
        </authorList>
    </citation>
    <scope>NUCLEOTIDE SEQUENCE</scope>
    <source>
        <strain evidence="1">M34</strain>
    </source>
</reference>
<name>A0A8H7W3N9_9HELO</name>
<dbReference type="Gene3D" id="1.10.10.10">
    <property type="entry name" value="Winged helix-like DNA-binding domain superfamily/Winged helix DNA-binding domain"/>
    <property type="match status" value="1"/>
</dbReference>
<keyword evidence="2" id="KW-1185">Reference proteome</keyword>
<dbReference type="Gene3D" id="3.40.50.150">
    <property type="entry name" value="Vaccinia Virus protein VP39"/>
    <property type="match status" value="1"/>
</dbReference>
<dbReference type="InterPro" id="IPR029063">
    <property type="entry name" value="SAM-dependent_MTases_sf"/>
</dbReference>
<evidence type="ECO:0008006" key="3">
    <source>
        <dbReference type="Google" id="ProtNLM"/>
    </source>
</evidence>
<dbReference type="OrthoDB" id="2410195at2759"/>
<evidence type="ECO:0000313" key="1">
    <source>
        <dbReference type="EMBL" id="KAG4416501.1"/>
    </source>
</evidence>
<dbReference type="SUPFAM" id="SSF53335">
    <property type="entry name" value="S-adenosyl-L-methionine-dependent methyltransferases"/>
    <property type="match status" value="1"/>
</dbReference>
<protein>
    <recommendedName>
        <fullName evidence="3">O-methyltransferase</fullName>
    </recommendedName>
</protein>
<sequence>MEDILSQIKLLAHTTDDSGRKKIQNSLQGLLYSLESEPDVAMRLSGLPLQITCARIGADLKIFSILSEQETSTTVGKLAEKTGAAEELLCPILRYLASIPMVSEPGEKELAANKTTRRLAQSSWNGAIYHSFDTITPVLHTLPSFLHFTNYRTTSSSTHTAFQTTFSTPLFCFQWLPSQPGRFRNFQLSMGIPRASGDWLDVLPFEEEVEGWSPGEGVGVGKGDEMVGELKGRFVLQDLREAVEGLEMEGVEVQVGNFWGVQSVNTDAKFYYLRAIIHDYPDDEWVEILKNIIPARGSSLVGFSTEAMGMDLMMMVCFGALERTQGQWETLVERTGLKIVERYVYNEVLYNTVVVFAVK</sequence>
<dbReference type="Proteomes" id="UP000664132">
    <property type="component" value="Unassembled WGS sequence"/>
</dbReference>
<dbReference type="PANTHER" id="PTHR43712:SF1">
    <property type="entry name" value="HYPOTHETICAL O-METHYLTRANSFERASE (EUROFUNG)-RELATED"/>
    <property type="match status" value="1"/>
</dbReference>
<dbReference type="AlphaFoldDB" id="A0A8H7W3N9"/>
<dbReference type="InterPro" id="IPR036388">
    <property type="entry name" value="WH-like_DNA-bd_sf"/>
</dbReference>
<proteinExistence type="predicted"/>
<evidence type="ECO:0000313" key="2">
    <source>
        <dbReference type="Proteomes" id="UP000664132"/>
    </source>
</evidence>
<dbReference type="SUPFAM" id="SSF46785">
    <property type="entry name" value="Winged helix' DNA-binding domain"/>
    <property type="match status" value="1"/>
</dbReference>
<gene>
    <name evidence="1" type="ORF">IFR04_010357</name>
</gene>
<dbReference type="InterPro" id="IPR036390">
    <property type="entry name" value="WH_DNA-bd_sf"/>
</dbReference>
<accession>A0A8H7W3N9</accession>
<comment type="caution">
    <text evidence="1">The sequence shown here is derived from an EMBL/GenBank/DDBJ whole genome shotgun (WGS) entry which is preliminary data.</text>
</comment>
<organism evidence="1 2">
    <name type="scientific">Cadophora malorum</name>
    <dbReference type="NCBI Taxonomy" id="108018"/>
    <lineage>
        <taxon>Eukaryota</taxon>
        <taxon>Fungi</taxon>
        <taxon>Dikarya</taxon>
        <taxon>Ascomycota</taxon>
        <taxon>Pezizomycotina</taxon>
        <taxon>Leotiomycetes</taxon>
        <taxon>Helotiales</taxon>
        <taxon>Ploettnerulaceae</taxon>
        <taxon>Cadophora</taxon>
    </lineage>
</organism>
<dbReference type="EMBL" id="JAFJYH010000184">
    <property type="protein sequence ID" value="KAG4416501.1"/>
    <property type="molecule type" value="Genomic_DNA"/>
</dbReference>